<reference evidence="1" key="1">
    <citation type="journal article" date="2014" name="Front. Microbiol.">
        <title>High frequency of phylogenetically diverse reductive dehalogenase-homologous genes in deep subseafloor sedimentary metagenomes.</title>
        <authorList>
            <person name="Kawai M."/>
            <person name="Futagami T."/>
            <person name="Toyoda A."/>
            <person name="Takaki Y."/>
            <person name="Nishi S."/>
            <person name="Hori S."/>
            <person name="Arai W."/>
            <person name="Tsubouchi T."/>
            <person name="Morono Y."/>
            <person name="Uchiyama I."/>
            <person name="Ito T."/>
            <person name="Fujiyama A."/>
            <person name="Inagaki F."/>
            <person name="Takami H."/>
        </authorList>
    </citation>
    <scope>NUCLEOTIDE SEQUENCE</scope>
    <source>
        <strain evidence="1">Expedition CK06-06</strain>
    </source>
</reference>
<sequence length="201" mass="24201">LKSNTTIIKNHRWIRINIHDKIDQNFVFDIRVRCKDKNGRISNWSEPFPIHVTPNNYDTDWIAPIGFIDNDWKGEENVIDEKQYKNAVYKKIGDIEWSDSPLILTLNESKLIKGFRIKANNNPHVNEIKISFYNNNEHIINFTYNNWPNLRWKIIDLHRYKINVDKVEINFHINDSFQNLGFFIHPVYVYGFSFWEYKGWV</sequence>
<dbReference type="AlphaFoldDB" id="X0TK30"/>
<evidence type="ECO:0000313" key="1">
    <source>
        <dbReference type="EMBL" id="GAF93604.1"/>
    </source>
</evidence>
<comment type="caution">
    <text evidence="1">The sequence shown here is derived from an EMBL/GenBank/DDBJ whole genome shotgun (WGS) entry which is preliminary data.</text>
</comment>
<name>X0TK30_9ZZZZ</name>
<gene>
    <name evidence="1" type="ORF">S01H1_31856</name>
</gene>
<protein>
    <submittedName>
        <fullName evidence="1">Uncharacterized protein</fullName>
    </submittedName>
</protein>
<organism evidence="1">
    <name type="scientific">marine sediment metagenome</name>
    <dbReference type="NCBI Taxonomy" id="412755"/>
    <lineage>
        <taxon>unclassified sequences</taxon>
        <taxon>metagenomes</taxon>
        <taxon>ecological metagenomes</taxon>
    </lineage>
</organism>
<accession>X0TK30</accession>
<dbReference type="EMBL" id="BARS01019683">
    <property type="protein sequence ID" value="GAF93604.1"/>
    <property type="molecule type" value="Genomic_DNA"/>
</dbReference>
<proteinExistence type="predicted"/>
<feature type="non-terminal residue" evidence="1">
    <location>
        <position position="1"/>
    </location>
</feature>